<keyword evidence="5 10" id="KW-0552">Olfaction</keyword>
<dbReference type="KEGG" id="bvk:117234738"/>
<dbReference type="PANTHER" id="PTHR21137">
    <property type="entry name" value="ODORANT RECEPTOR"/>
    <property type="match status" value="1"/>
</dbReference>
<dbReference type="Proteomes" id="UP000504631">
    <property type="component" value="Unplaced"/>
</dbReference>
<dbReference type="GO" id="GO:0005886">
    <property type="term" value="C:plasma membrane"/>
    <property type="evidence" value="ECO:0007669"/>
    <property type="project" value="UniProtKB-SubCell"/>
</dbReference>
<organism evidence="11 12">
    <name type="scientific">Bombus vosnesenskii</name>
    <dbReference type="NCBI Taxonomy" id="207650"/>
    <lineage>
        <taxon>Eukaryota</taxon>
        <taxon>Metazoa</taxon>
        <taxon>Ecdysozoa</taxon>
        <taxon>Arthropoda</taxon>
        <taxon>Hexapoda</taxon>
        <taxon>Insecta</taxon>
        <taxon>Pterygota</taxon>
        <taxon>Neoptera</taxon>
        <taxon>Endopterygota</taxon>
        <taxon>Hymenoptera</taxon>
        <taxon>Apocrita</taxon>
        <taxon>Aculeata</taxon>
        <taxon>Apoidea</taxon>
        <taxon>Anthophila</taxon>
        <taxon>Apidae</taxon>
        <taxon>Bombus</taxon>
        <taxon>Pyrobombus</taxon>
    </lineage>
</organism>
<evidence type="ECO:0000256" key="8">
    <source>
        <dbReference type="ARBA" id="ARBA00023170"/>
    </source>
</evidence>
<dbReference type="GO" id="GO:0004984">
    <property type="term" value="F:olfactory receptor activity"/>
    <property type="evidence" value="ECO:0007669"/>
    <property type="project" value="InterPro"/>
</dbReference>
<keyword evidence="3 10" id="KW-0716">Sensory transduction</keyword>
<protein>
    <recommendedName>
        <fullName evidence="10">Odorant receptor</fullName>
    </recommendedName>
</protein>
<evidence type="ECO:0000256" key="3">
    <source>
        <dbReference type="ARBA" id="ARBA00022606"/>
    </source>
</evidence>
<evidence type="ECO:0000256" key="5">
    <source>
        <dbReference type="ARBA" id="ARBA00022725"/>
    </source>
</evidence>
<evidence type="ECO:0000256" key="7">
    <source>
        <dbReference type="ARBA" id="ARBA00023136"/>
    </source>
</evidence>
<evidence type="ECO:0000256" key="10">
    <source>
        <dbReference type="RuleBase" id="RU351113"/>
    </source>
</evidence>
<sequence length="414" mass="47360">MTNKSAVVEKTFDSLGDYSLQFNRWLLISIGAWPASTSTSRRERIISFILIALCYGFILFTVIPCIFHFILEDESIYMKLKVFGPLSHWFIGGINYTNLLLRSNEIRDCIHHVQTDWKIVTRPEDSQVMMKYARIGRFIAAFCATFMQGGVLTYCVVTAFATQTIEIANETRIIRMLPCAAYKNLIPVDSSPMNEIVLATQFISGFIVNSSAVAIISIGAVFTAHAYGQLTVLMRWINEFVNRSEDQKKSVEFNEIGEIVEHHLRILSLIAGIENVLTQFCFMELLKSKLDISMLGYYILTEWAEHDIRNLTTYFMIMASMSFNIFTVCYIGDILTEQSKKFGDVVYMTKWYYLPNKDIFDLILIITRSNSAIKITAGKITHMSINTFGDVSHAFTYLCPCKVFNPYGNDRYSR</sequence>
<dbReference type="RefSeq" id="XP_033352123.1">
    <property type="nucleotide sequence ID" value="XM_033496232.1"/>
</dbReference>
<feature type="transmembrane region" description="Helical" evidence="10">
    <location>
        <begin position="45"/>
        <end position="70"/>
    </location>
</feature>
<keyword evidence="11" id="KW-1185">Reference proteome</keyword>
<evidence type="ECO:0000313" key="12">
    <source>
        <dbReference type="RefSeq" id="XP_033352123.1"/>
    </source>
</evidence>
<keyword evidence="8 10" id="KW-0675">Receptor</keyword>
<accession>A0A6J3KG48</accession>
<keyword evidence="4 10" id="KW-0812">Transmembrane</keyword>
<evidence type="ECO:0000256" key="2">
    <source>
        <dbReference type="ARBA" id="ARBA00022475"/>
    </source>
</evidence>
<feature type="transmembrane region" description="Helical" evidence="10">
    <location>
        <begin position="202"/>
        <end position="227"/>
    </location>
</feature>
<evidence type="ECO:0000256" key="4">
    <source>
        <dbReference type="ARBA" id="ARBA00022692"/>
    </source>
</evidence>
<keyword evidence="6 10" id="KW-1133">Transmembrane helix</keyword>
<keyword evidence="7 10" id="KW-0472">Membrane</keyword>
<comment type="caution">
    <text evidence="10">Lacks conserved residue(s) required for the propagation of feature annotation.</text>
</comment>
<keyword evidence="9 10" id="KW-0807">Transducer</keyword>
<evidence type="ECO:0000256" key="9">
    <source>
        <dbReference type="ARBA" id="ARBA00023224"/>
    </source>
</evidence>
<dbReference type="GO" id="GO:0007165">
    <property type="term" value="P:signal transduction"/>
    <property type="evidence" value="ECO:0007669"/>
    <property type="project" value="UniProtKB-KW"/>
</dbReference>
<evidence type="ECO:0000256" key="6">
    <source>
        <dbReference type="ARBA" id="ARBA00022989"/>
    </source>
</evidence>
<reference evidence="12" key="1">
    <citation type="submission" date="2025-08" db="UniProtKB">
        <authorList>
            <consortium name="RefSeq"/>
        </authorList>
    </citation>
    <scope>IDENTIFICATION</scope>
    <source>
        <tissue evidence="12">Muscle</tissue>
    </source>
</reference>
<proteinExistence type="inferred from homology"/>
<dbReference type="GeneID" id="117234738"/>
<dbReference type="AlphaFoldDB" id="A0A6J3KG48"/>
<evidence type="ECO:0000256" key="1">
    <source>
        <dbReference type="ARBA" id="ARBA00004651"/>
    </source>
</evidence>
<gene>
    <name evidence="12" type="primary">LOC117234738</name>
</gene>
<feature type="transmembrane region" description="Helical" evidence="10">
    <location>
        <begin position="138"/>
        <end position="161"/>
    </location>
</feature>
<comment type="subcellular location">
    <subcellularLocation>
        <location evidence="1 10">Cell membrane</location>
        <topology evidence="1 10">Multi-pass membrane protein</topology>
    </subcellularLocation>
</comment>
<evidence type="ECO:0000313" key="11">
    <source>
        <dbReference type="Proteomes" id="UP000504631"/>
    </source>
</evidence>
<comment type="similarity">
    <text evidence="10">Belongs to the insect chemoreceptor superfamily. Heteromeric odorant receptor channel (TC 1.A.69) family.</text>
</comment>
<dbReference type="Pfam" id="PF02949">
    <property type="entry name" value="7tm_6"/>
    <property type="match status" value="1"/>
</dbReference>
<dbReference type="GO" id="GO:0005549">
    <property type="term" value="F:odorant binding"/>
    <property type="evidence" value="ECO:0007669"/>
    <property type="project" value="InterPro"/>
</dbReference>
<dbReference type="InterPro" id="IPR004117">
    <property type="entry name" value="7tm6_olfct_rcpt"/>
</dbReference>
<dbReference type="PANTHER" id="PTHR21137:SF35">
    <property type="entry name" value="ODORANT RECEPTOR 19A-RELATED"/>
    <property type="match status" value="1"/>
</dbReference>
<name>A0A6J3KG48_9HYME</name>
<keyword evidence="2" id="KW-1003">Cell membrane</keyword>